<dbReference type="EC" id="2.1.1.222" evidence="2"/>
<dbReference type="GO" id="GO:0032259">
    <property type="term" value="P:methylation"/>
    <property type="evidence" value="ECO:0007669"/>
    <property type="project" value="UniProtKB-KW"/>
</dbReference>
<dbReference type="EC" id="2.1.1.64" evidence="2"/>
<dbReference type="Pfam" id="PF08241">
    <property type="entry name" value="Methyltransf_11"/>
    <property type="match status" value="1"/>
</dbReference>
<dbReference type="PANTHER" id="PTHR43861">
    <property type="entry name" value="TRANS-ACONITATE 2-METHYLTRANSFERASE-RELATED"/>
    <property type="match status" value="1"/>
</dbReference>
<dbReference type="GO" id="GO:0061542">
    <property type="term" value="F:3-demethylubiquinol 3-O-methyltransferase activity"/>
    <property type="evidence" value="ECO:0007669"/>
    <property type="project" value="UniProtKB-EC"/>
</dbReference>
<dbReference type="PANTHER" id="PTHR43861:SF1">
    <property type="entry name" value="TRANS-ACONITATE 2-METHYLTRANSFERASE"/>
    <property type="match status" value="1"/>
</dbReference>
<dbReference type="EMBL" id="JBHRZI010000057">
    <property type="protein sequence ID" value="MFC3898644.1"/>
    <property type="molecule type" value="Genomic_DNA"/>
</dbReference>
<dbReference type="InterPro" id="IPR029063">
    <property type="entry name" value="SAM-dependent_MTases_sf"/>
</dbReference>
<protein>
    <submittedName>
        <fullName evidence="2">Class I SAM-dependent methyltransferase</fullName>
        <ecNumber evidence="2">2.1.1.222</ecNumber>
        <ecNumber evidence="2">2.1.1.64</ecNumber>
    </submittedName>
</protein>
<keyword evidence="2" id="KW-0808">Transferase</keyword>
<dbReference type="CDD" id="cd02440">
    <property type="entry name" value="AdoMet_MTases"/>
    <property type="match status" value="1"/>
</dbReference>
<dbReference type="SUPFAM" id="SSF53335">
    <property type="entry name" value="S-adenosyl-L-methionine-dependent methyltransferases"/>
    <property type="match status" value="1"/>
</dbReference>
<dbReference type="Proteomes" id="UP001595690">
    <property type="component" value="Unassembled WGS sequence"/>
</dbReference>
<evidence type="ECO:0000313" key="3">
    <source>
        <dbReference type="Proteomes" id="UP001595690"/>
    </source>
</evidence>
<organism evidence="2 3">
    <name type="scientific">Lentzea rhizosphaerae</name>
    <dbReference type="NCBI Taxonomy" id="2041025"/>
    <lineage>
        <taxon>Bacteria</taxon>
        <taxon>Bacillati</taxon>
        <taxon>Actinomycetota</taxon>
        <taxon>Actinomycetes</taxon>
        <taxon>Pseudonocardiales</taxon>
        <taxon>Pseudonocardiaceae</taxon>
        <taxon>Lentzea</taxon>
    </lineage>
</organism>
<keyword evidence="2" id="KW-0489">Methyltransferase</keyword>
<keyword evidence="3" id="KW-1185">Reference proteome</keyword>
<dbReference type="RefSeq" id="WP_382380327.1">
    <property type="nucleotide sequence ID" value="NZ_JBHRZI010000057.1"/>
</dbReference>
<proteinExistence type="predicted"/>
<dbReference type="Gene3D" id="3.40.50.150">
    <property type="entry name" value="Vaccinia Virus protein VP39"/>
    <property type="match status" value="1"/>
</dbReference>
<evidence type="ECO:0000259" key="1">
    <source>
        <dbReference type="Pfam" id="PF08241"/>
    </source>
</evidence>
<dbReference type="GO" id="GO:0102208">
    <property type="term" value="F:2-polyprenyl-6-hydroxyphenol methylase activity"/>
    <property type="evidence" value="ECO:0007669"/>
    <property type="project" value="UniProtKB-EC"/>
</dbReference>
<accession>A0ABV8C9A9</accession>
<comment type="caution">
    <text evidence="2">The sequence shown here is derived from an EMBL/GenBank/DDBJ whole genome shotgun (WGS) entry which is preliminary data.</text>
</comment>
<evidence type="ECO:0000313" key="2">
    <source>
        <dbReference type="EMBL" id="MFC3898644.1"/>
    </source>
</evidence>
<name>A0ABV8C9A9_9PSEU</name>
<reference evidence="3" key="1">
    <citation type="journal article" date="2019" name="Int. J. Syst. Evol. Microbiol.">
        <title>The Global Catalogue of Microorganisms (GCM) 10K type strain sequencing project: providing services to taxonomists for standard genome sequencing and annotation.</title>
        <authorList>
            <consortium name="The Broad Institute Genomics Platform"/>
            <consortium name="The Broad Institute Genome Sequencing Center for Infectious Disease"/>
            <person name="Wu L."/>
            <person name="Ma J."/>
        </authorList>
    </citation>
    <scope>NUCLEOTIDE SEQUENCE [LARGE SCALE GENOMIC DNA]</scope>
    <source>
        <strain evidence="3">CGMCC 4.7405</strain>
    </source>
</reference>
<sequence>MSSPRADIWERYAAKYQPRRAFNAAGASTWLNWTQYPDHGPDEAVLGDVRGKRVVELGSGAGANLAHLATRGAICTGIDIAPSRAKTARQAWGHLGDIEFVTADAVDYLTTTSTTFDVVYSIFGAVWFTDPEILFPLVRKRMADGGVFAFSHPPAAPQEDRPDQVVRQWHLPVSRWADLLSAAGFGSVAAEIIDAPVFGKPSTVLVRASST</sequence>
<gene>
    <name evidence="2" type="ORF">ACFOWZ_44870</name>
</gene>
<dbReference type="InterPro" id="IPR013216">
    <property type="entry name" value="Methyltransf_11"/>
</dbReference>
<feature type="domain" description="Methyltransferase type 11" evidence="1">
    <location>
        <begin position="56"/>
        <end position="150"/>
    </location>
</feature>